<evidence type="ECO:0000313" key="1">
    <source>
        <dbReference type="EMBL" id="GAH94606.1"/>
    </source>
</evidence>
<dbReference type="AlphaFoldDB" id="X1JIR4"/>
<reference evidence="1" key="1">
    <citation type="journal article" date="2014" name="Front. Microbiol.">
        <title>High frequency of phylogenetically diverse reductive dehalogenase-homologous genes in deep subseafloor sedimentary metagenomes.</title>
        <authorList>
            <person name="Kawai M."/>
            <person name="Futagami T."/>
            <person name="Toyoda A."/>
            <person name="Takaki Y."/>
            <person name="Nishi S."/>
            <person name="Hori S."/>
            <person name="Arai W."/>
            <person name="Tsubouchi T."/>
            <person name="Morono Y."/>
            <person name="Uchiyama I."/>
            <person name="Ito T."/>
            <person name="Fujiyama A."/>
            <person name="Inagaki F."/>
            <person name="Takami H."/>
        </authorList>
    </citation>
    <scope>NUCLEOTIDE SEQUENCE</scope>
    <source>
        <strain evidence="1">Expedition CK06-06</strain>
    </source>
</reference>
<gene>
    <name evidence="1" type="ORF">S06H3_06743</name>
</gene>
<organism evidence="1">
    <name type="scientific">marine sediment metagenome</name>
    <dbReference type="NCBI Taxonomy" id="412755"/>
    <lineage>
        <taxon>unclassified sequences</taxon>
        <taxon>metagenomes</taxon>
        <taxon>ecological metagenomes</taxon>
    </lineage>
</organism>
<name>X1JIR4_9ZZZZ</name>
<sequence length="49" mass="5345">MADKKVVHMEVPCCSGLVHMAKQAIQLSGKDIPFKEVTVSIKGYLILTS</sequence>
<comment type="caution">
    <text evidence="1">The sequence shown here is derived from an EMBL/GenBank/DDBJ whole genome shotgun (WGS) entry which is preliminary data.</text>
</comment>
<proteinExistence type="predicted"/>
<protein>
    <submittedName>
        <fullName evidence="1">Uncharacterized protein</fullName>
    </submittedName>
</protein>
<dbReference type="EMBL" id="BARV01002655">
    <property type="protein sequence ID" value="GAH94606.1"/>
    <property type="molecule type" value="Genomic_DNA"/>
</dbReference>
<accession>X1JIR4</accession>